<feature type="domain" description="4Fe-4S ferredoxin-type" evidence="6">
    <location>
        <begin position="57"/>
        <end position="80"/>
    </location>
</feature>
<dbReference type="InterPro" id="IPR017900">
    <property type="entry name" value="4Fe4S_Fe_S_CS"/>
</dbReference>
<dbReference type="SUPFAM" id="SSF54862">
    <property type="entry name" value="4Fe-4S ferredoxins"/>
    <property type="match status" value="1"/>
</dbReference>
<evidence type="ECO:0000313" key="7">
    <source>
        <dbReference type="EMBL" id="SUZ90731.1"/>
    </source>
</evidence>
<keyword evidence="3" id="KW-0677">Repeat</keyword>
<evidence type="ECO:0000256" key="1">
    <source>
        <dbReference type="ARBA" id="ARBA00022485"/>
    </source>
</evidence>
<evidence type="ECO:0000256" key="5">
    <source>
        <dbReference type="ARBA" id="ARBA00023014"/>
    </source>
</evidence>
<dbReference type="GO" id="GO:0046872">
    <property type="term" value="F:metal ion binding"/>
    <property type="evidence" value="ECO:0007669"/>
    <property type="project" value="UniProtKB-KW"/>
</dbReference>
<dbReference type="GO" id="GO:0016491">
    <property type="term" value="F:oxidoreductase activity"/>
    <property type="evidence" value="ECO:0007669"/>
    <property type="project" value="UniProtKB-ARBA"/>
</dbReference>
<dbReference type="Gene3D" id="1.10.1060.10">
    <property type="entry name" value="Alpha-helical ferredoxin"/>
    <property type="match status" value="1"/>
</dbReference>
<evidence type="ECO:0000259" key="6">
    <source>
        <dbReference type="PROSITE" id="PS51379"/>
    </source>
</evidence>
<organism evidence="7">
    <name type="scientific">marine metagenome</name>
    <dbReference type="NCBI Taxonomy" id="408172"/>
    <lineage>
        <taxon>unclassified sequences</taxon>
        <taxon>metagenomes</taxon>
        <taxon>ecological metagenomes</taxon>
    </lineage>
</organism>
<dbReference type="AlphaFoldDB" id="A0A381RH34"/>
<dbReference type="PROSITE" id="PS00198">
    <property type="entry name" value="4FE4S_FER_1"/>
    <property type="match status" value="1"/>
</dbReference>
<evidence type="ECO:0000256" key="3">
    <source>
        <dbReference type="ARBA" id="ARBA00022737"/>
    </source>
</evidence>
<dbReference type="InterPro" id="IPR012257">
    <property type="entry name" value="Glc_ox_4Fe-4S"/>
</dbReference>
<dbReference type="PANTHER" id="PTHR32479">
    <property type="entry name" value="GLYCOLATE OXIDASE IRON-SULFUR SUBUNIT"/>
    <property type="match status" value="1"/>
</dbReference>
<keyword evidence="2" id="KW-0479">Metal-binding</keyword>
<proteinExistence type="predicted"/>
<dbReference type="PROSITE" id="PS51379">
    <property type="entry name" value="4FE4S_FER_2"/>
    <property type="match status" value="2"/>
</dbReference>
<dbReference type="PANTHER" id="PTHR32479:SF17">
    <property type="entry name" value="GLYCOLATE OXIDASE IRON-SULFUR SUBUNIT"/>
    <property type="match status" value="1"/>
</dbReference>
<dbReference type="InterPro" id="IPR004017">
    <property type="entry name" value="Cys_rich_dom"/>
</dbReference>
<dbReference type="GO" id="GO:0051539">
    <property type="term" value="F:4 iron, 4 sulfur cluster binding"/>
    <property type="evidence" value="ECO:0007669"/>
    <property type="project" value="UniProtKB-KW"/>
</dbReference>
<keyword evidence="1" id="KW-0004">4Fe-4S</keyword>
<dbReference type="EMBL" id="UINC01001918">
    <property type="protein sequence ID" value="SUZ90731.1"/>
    <property type="molecule type" value="Genomic_DNA"/>
</dbReference>
<dbReference type="PIRSF" id="PIRSF000139">
    <property type="entry name" value="Glc_ox_4Fe-4S"/>
    <property type="match status" value="1"/>
</dbReference>
<sequence>VTSGSPNRESQLSACVHCGFCLPTCPTYVLWDEEMDSPRGRLHLMKAEAEGRVPVADSFVKRMDACLGCLACVTACPSGVQYGPLIEGTRAVVETSFRRPFRDRLFRSILFAVLPYPQRLRLLTVPLMGLTRFRNRLESRSWLNYLPARARALLRLLPDNTECSDLQPERTPAEGSCRSTVGLLTGCVQRVFFGEVNRATVRVLSAEGCEVIAPAGQGCCGALSLHAGRESEAKVFARRMIDSFERTGVDRIAVNAGGCGSAMKEYGRLLADDPEWANRAESFSASVRDVSEVLTEIGPARAPRHRLEARVAYHDACHLVHGQGVHVQPRSLIEAIPGVTLKESREGELCCGSAGIYNLVEPEAGEVLGARKVAALSALDVDFVATGNAGCLLQLVAAARGAGWDMRFVHPIQLIDASIRNQIP</sequence>
<feature type="domain" description="4Fe-4S ferredoxin-type" evidence="6">
    <location>
        <begin position="4"/>
        <end position="34"/>
    </location>
</feature>
<feature type="non-terminal residue" evidence="7">
    <location>
        <position position="1"/>
    </location>
</feature>
<keyword evidence="4" id="KW-0408">Iron</keyword>
<dbReference type="InterPro" id="IPR009051">
    <property type="entry name" value="Helical_ferredxn"/>
</dbReference>
<dbReference type="Pfam" id="PF13183">
    <property type="entry name" value="Fer4_8"/>
    <property type="match status" value="1"/>
</dbReference>
<reference evidence="7" key="1">
    <citation type="submission" date="2018-05" db="EMBL/GenBank/DDBJ databases">
        <authorList>
            <person name="Lanie J.A."/>
            <person name="Ng W.-L."/>
            <person name="Kazmierczak K.M."/>
            <person name="Andrzejewski T.M."/>
            <person name="Davidsen T.M."/>
            <person name="Wayne K.J."/>
            <person name="Tettelin H."/>
            <person name="Glass J.I."/>
            <person name="Rusch D."/>
            <person name="Podicherti R."/>
            <person name="Tsui H.-C.T."/>
            <person name="Winkler M.E."/>
        </authorList>
    </citation>
    <scope>NUCLEOTIDE SEQUENCE</scope>
</reference>
<name>A0A381RH34_9ZZZZ</name>
<evidence type="ECO:0000256" key="2">
    <source>
        <dbReference type="ARBA" id="ARBA00022723"/>
    </source>
</evidence>
<keyword evidence="5" id="KW-0411">Iron-sulfur</keyword>
<dbReference type="InterPro" id="IPR017896">
    <property type="entry name" value="4Fe4S_Fe-S-bd"/>
</dbReference>
<protein>
    <recommendedName>
        <fullName evidence="6">4Fe-4S ferredoxin-type domain-containing protein</fullName>
    </recommendedName>
</protein>
<evidence type="ECO:0000256" key="4">
    <source>
        <dbReference type="ARBA" id="ARBA00023004"/>
    </source>
</evidence>
<dbReference type="Pfam" id="PF02754">
    <property type="entry name" value="CCG"/>
    <property type="match status" value="2"/>
</dbReference>
<accession>A0A381RH34</accession>
<gene>
    <name evidence="7" type="ORF">METZ01_LOCUS43585</name>
</gene>